<dbReference type="InterPro" id="IPR003615">
    <property type="entry name" value="HNH_nuc"/>
</dbReference>
<feature type="domain" description="HTH CENPB-type" evidence="4">
    <location>
        <begin position="54"/>
        <end position="124"/>
    </location>
</feature>
<proteinExistence type="predicted"/>
<feature type="region of interest" description="Disordered" evidence="3">
    <location>
        <begin position="242"/>
        <end position="278"/>
    </location>
</feature>
<dbReference type="PROSITE" id="PS51253">
    <property type="entry name" value="HTH_CENPB"/>
    <property type="match status" value="1"/>
</dbReference>
<dbReference type="EMBL" id="JACBAD010001961">
    <property type="protein sequence ID" value="KAF7125886.1"/>
    <property type="molecule type" value="Genomic_DNA"/>
</dbReference>
<keyword evidence="2" id="KW-0539">Nucleus</keyword>
<dbReference type="Proteomes" id="UP000630445">
    <property type="component" value="Unassembled WGS sequence"/>
</dbReference>
<evidence type="ECO:0000313" key="6">
    <source>
        <dbReference type="EMBL" id="KAF7160712.1"/>
    </source>
</evidence>
<dbReference type="OrthoDB" id="5416097at2759"/>
<feature type="compositionally biased region" description="Basic and acidic residues" evidence="3">
    <location>
        <begin position="266"/>
        <end position="278"/>
    </location>
</feature>
<accession>A0A8H6PCF7</accession>
<dbReference type="AlphaFoldDB" id="A0A8H6PCF7"/>
<dbReference type="Pfam" id="PF13391">
    <property type="entry name" value="HNH_2"/>
    <property type="match status" value="1"/>
</dbReference>
<evidence type="ECO:0000256" key="2">
    <source>
        <dbReference type="ARBA" id="ARBA00023242"/>
    </source>
</evidence>
<evidence type="ECO:0000259" key="4">
    <source>
        <dbReference type="PROSITE" id="PS51253"/>
    </source>
</evidence>
<gene>
    <name evidence="5" type="ORF">CNMCM5793_002245</name>
    <name evidence="6" type="ORF">CNMCM6106_008100</name>
</gene>
<keyword evidence="1" id="KW-0238">DNA-binding</keyword>
<dbReference type="Pfam" id="PF03221">
    <property type="entry name" value="HTH_Tnp_Tc5"/>
    <property type="match status" value="1"/>
</dbReference>
<dbReference type="GO" id="GO:0003677">
    <property type="term" value="F:DNA binding"/>
    <property type="evidence" value="ECO:0007669"/>
    <property type="project" value="UniProtKB-KW"/>
</dbReference>
<reference evidence="5" key="1">
    <citation type="submission" date="2020-06" db="EMBL/GenBank/DDBJ databases">
        <title>Draft genome sequences of strains closely related to Aspergillus parafelis and Aspergillus hiratsukae.</title>
        <authorList>
            <person name="Dos Santos R.A.C."/>
            <person name="Rivero-Menendez O."/>
            <person name="Steenwyk J.L."/>
            <person name="Mead M.E."/>
            <person name="Goldman G.H."/>
            <person name="Alastruey-Izquierdo A."/>
            <person name="Rokas A."/>
        </authorList>
    </citation>
    <scope>NUCLEOTIDE SEQUENCE</scope>
    <source>
        <strain evidence="5">CNM-CM5793</strain>
        <strain evidence="6">CNM-CM6106</strain>
    </source>
</reference>
<feature type="region of interest" description="Disordered" evidence="3">
    <location>
        <begin position="129"/>
        <end position="168"/>
    </location>
</feature>
<dbReference type="SMART" id="SM00674">
    <property type="entry name" value="CENPB"/>
    <property type="match status" value="1"/>
</dbReference>
<protein>
    <recommendedName>
        <fullName evidence="4">HTH CENPB-type domain-containing protein</fullName>
    </recommendedName>
</protein>
<dbReference type="SUPFAM" id="SSF46689">
    <property type="entry name" value="Homeodomain-like"/>
    <property type="match status" value="2"/>
</dbReference>
<keyword evidence="7" id="KW-1185">Reference proteome</keyword>
<sequence>MPKSTKFDESCMVKACEAVQAQEKPNIAKIAREYGVPYTTLLDRVKKGRQPRTARKPVNKALKGYQEEALIQWIVRMRERNMPVTLKLLEEYANQELQRAGIPRQVGKTWAYRFEKRLPKHLKLRGRSGCVGTDISMPGTGKSGSPDSLEDPEDPESPDGPRPLPNLEHFNIQAPRRTELISELAAVLGRDTISATFWALLQVCALESIESMIRVGKDNPAYITFLAERAQFIPLHWKQKIHDETPPSTTSSSTNDGSTLRKRTKEARAQDPKDRAKERDRELCVLTKEFPVDVAHIYPFCLISSDSPRRIPRFWEALSLFWPPEKINVWKREISRDPNDPTKAFDRCANLMCLAKDAHAMWADG</sequence>
<evidence type="ECO:0000256" key="3">
    <source>
        <dbReference type="SAM" id="MobiDB-lite"/>
    </source>
</evidence>
<name>A0A8H6PCF7_9EURO</name>
<dbReference type="Pfam" id="PF05225">
    <property type="entry name" value="HTH_psq"/>
    <property type="match status" value="1"/>
</dbReference>
<dbReference type="EMBL" id="JACBAF010002258">
    <property type="protein sequence ID" value="KAF7160712.1"/>
    <property type="molecule type" value="Genomic_DNA"/>
</dbReference>
<evidence type="ECO:0000313" key="5">
    <source>
        <dbReference type="EMBL" id="KAF7125886.1"/>
    </source>
</evidence>
<dbReference type="InterPro" id="IPR007889">
    <property type="entry name" value="HTH_Psq"/>
</dbReference>
<organism evidence="5 7">
    <name type="scientific">Aspergillus hiratsukae</name>
    <dbReference type="NCBI Taxonomy" id="1194566"/>
    <lineage>
        <taxon>Eukaryota</taxon>
        <taxon>Fungi</taxon>
        <taxon>Dikarya</taxon>
        <taxon>Ascomycota</taxon>
        <taxon>Pezizomycotina</taxon>
        <taxon>Eurotiomycetes</taxon>
        <taxon>Eurotiomycetidae</taxon>
        <taxon>Eurotiales</taxon>
        <taxon>Aspergillaceae</taxon>
        <taxon>Aspergillus</taxon>
        <taxon>Aspergillus subgen. Fumigati</taxon>
    </lineage>
</organism>
<dbReference type="InterPro" id="IPR006600">
    <property type="entry name" value="HTH_CenpB_DNA-bd_dom"/>
</dbReference>
<dbReference type="Gene3D" id="1.10.10.60">
    <property type="entry name" value="Homeodomain-like"/>
    <property type="match status" value="2"/>
</dbReference>
<dbReference type="InterPro" id="IPR009057">
    <property type="entry name" value="Homeodomain-like_sf"/>
</dbReference>
<feature type="compositionally biased region" description="Acidic residues" evidence="3">
    <location>
        <begin position="148"/>
        <end position="157"/>
    </location>
</feature>
<comment type="caution">
    <text evidence="5">The sequence shown here is derived from an EMBL/GenBank/DDBJ whole genome shotgun (WGS) entry which is preliminary data.</text>
</comment>
<evidence type="ECO:0000256" key="1">
    <source>
        <dbReference type="ARBA" id="ARBA00023125"/>
    </source>
</evidence>
<dbReference type="Proteomes" id="UP000662466">
    <property type="component" value="Unassembled WGS sequence"/>
</dbReference>
<evidence type="ECO:0000313" key="7">
    <source>
        <dbReference type="Proteomes" id="UP000630445"/>
    </source>
</evidence>